<reference evidence="1 2" key="1">
    <citation type="submission" date="2014-10" db="EMBL/GenBank/DDBJ databases">
        <title>Draft genome of anammox bacterium scalindua brodae, obtained using differential coverage binning of sequence data from two enrichment reactors.</title>
        <authorList>
            <person name="Speth D.R."/>
            <person name="Russ L."/>
            <person name="Kartal B."/>
            <person name="Op den Camp H.J."/>
            <person name="Dutilh B.E."/>
            <person name="Jetten M.S."/>
        </authorList>
    </citation>
    <scope>NUCLEOTIDE SEQUENCE [LARGE SCALE GENOMIC DNA]</scope>
    <source>
        <strain evidence="1">RU1</strain>
    </source>
</reference>
<sequence>MYEFTWLLDSVHPSVDGNLGNNPIERTLEPGSGYWIERKEGRPEFD</sequence>
<comment type="caution">
    <text evidence="1">The sequence shown here is derived from an EMBL/GenBank/DDBJ whole genome shotgun (WGS) entry which is preliminary data.</text>
</comment>
<proteinExistence type="predicted"/>
<dbReference type="Proteomes" id="UP000030652">
    <property type="component" value="Unassembled WGS sequence"/>
</dbReference>
<protein>
    <submittedName>
        <fullName evidence="1">Uncharacterized protein</fullName>
    </submittedName>
</protein>
<name>A0A0B0EEC0_9BACT</name>
<organism evidence="1 2">
    <name type="scientific">Candidatus Scalindua brodae</name>
    <dbReference type="NCBI Taxonomy" id="237368"/>
    <lineage>
        <taxon>Bacteria</taxon>
        <taxon>Pseudomonadati</taxon>
        <taxon>Planctomycetota</taxon>
        <taxon>Candidatus Brocadiia</taxon>
        <taxon>Candidatus Brocadiales</taxon>
        <taxon>Candidatus Scalinduaceae</taxon>
        <taxon>Candidatus Scalindua</taxon>
    </lineage>
</organism>
<dbReference type="EMBL" id="JRYO01000194">
    <property type="protein sequence ID" value="KHE91487.1"/>
    <property type="molecule type" value="Genomic_DNA"/>
</dbReference>
<gene>
    <name evidence="1" type="ORF">SCABRO_02776</name>
</gene>
<dbReference type="AlphaFoldDB" id="A0A0B0EEC0"/>
<evidence type="ECO:0000313" key="1">
    <source>
        <dbReference type="EMBL" id="KHE91487.1"/>
    </source>
</evidence>
<accession>A0A0B0EEC0</accession>
<evidence type="ECO:0000313" key="2">
    <source>
        <dbReference type="Proteomes" id="UP000030652"/>
    </source>
</evidence>